<dbReference type="EMBL" id="HACG01014537">
    <property type="protein sequence ID" value="CEK61402.1"/>
    <property type="molecule type" value="Transcribed_RNA"/>
</dbReference>
<dbReference type="AlphaFoldDB" id="A0A0B6YZ43"/>
<proteinExistence type="predicted"/>
<sequence length="76" mass="8832">YALEQLQKQAQILKKLFDIAKSENEIDLHAVLSETSDKTLRELWMLCVDQTPLYVHPEKIISVLEQKFGAKLAEKY</sequence>
<name>A0A0B6YZ43_9EUPU</name>
<evidence type="ECO:0000313" key="1">
    <source>
        <dbReference type="EMBL" id="CEK61402.1"/>
    </source>
</evidence>
<accession>A0A0B6YZ43</accession>
<reference evidence="1" key="1">
    <citation type="submission" date="2014-12" db="EMBL/GenBank/DDBJ databases">
        <title>Insight into the proteome of Arion vulgaris.</title>
        <authorList>
            <person name="Aradska J."/>
            <person name="Bulat T."/>
            <person name="Smidak R."/>
            <person name="Sarate P."/>
            <person name="Gangsoo J."/>
            <person name="Sialana F."/>
            <person name="Bilban M."/>
            <person name="Lubec G."/>
        </authorList>
    </citation>
    <scope>NUCLEOTIDE SEQUENCE</scope>
    <source>
        <tissue evidence="1">Skin</tissue>
    </source>
</reference>
<protein>
    <submittedName>
        <fullName evidence="1">Uncharacterized protein</fullName>
    </submittedName>
</protein>
<feature type="non-terminal residue" evidence="1">
    <location>
        <position position="76"/>
    </location>
</feature>
<organism evidence="1">
    <name type="scientific">Arion vulgaris</name>
    <dbReference type="NCBI Taxonomy" id="1028688"/>
    <lineage>
        <taxon>Eukaryota</taxon>
        <taxon>Metazoa</taxon>
        <taxon>Spiralia</taxon>
        <taxon>Lophotrochozoa</taxon>
        <taxon>Mollusca</taxon>
        <taxon>Gastropoda</taxon>
        <taxon>Heterobranchia</taxon>
        <taxon>Euthyneura</taxon>
        <taxon>Panpulmonata</taxon>
        <taxon>Eupulmonata</taxon>
        <taxon>Stylommatophora</taxon>
        <taxon>Helicina</taxon>
        <taxon>Arionoidea</taxon>
        <taxon>Arionidae</taxon>
        <taxon>Arion</taxon>
    </lineage>
</organism>
<gene>
    <name evidence="1" type="primary">ORF42166</name>
</gene>
<feature type="non-terminal residue" evidence="1">
    <location>
        <position position="1"/>
    </location>
</feature>